<organism evidence="1 2">
    <name type="scientific">Leifsonia shinshuensis</name>
    <dbReference type="NCBI Taxonomy" id="150026"/>
    <lineage>
        <taxon>Bacteria</taxon>
        <taxon>Bacillati</taxon>
        <taxon>Actinomycetota</taxon>
        <taxon>Actinomycetes</taxon>
        <taxon>Micrococcales</taxon>
        <taxon>Microbacteriaceae</taxon>
        <taxon>Leifsonia</taxon>
    </lineage>
</organism>
<proteinExistence type="predicted"/>
<evidence type="ECO:0000313" key="2">
    <source>
        <dbReference type="Proteomes" id="UP000515511"/>
    </source>
</evidence>
<sequence>MTKSNGDALTLRGREIFGPSSDANLLPEEVRILWDFVHGDIMDGTTRRRLLANRGMCTRHAWAYATVEIELWHDGAGARGGHQPFDVSVLYTALLEDVRWALHGPPKAMRRHLASGGVCVVCADLKGPALTGIIVTHAGMDLAELTVEANRMAYIAEWFTETAPLWSRVVCAQCAGDHGEAAPEASIRCRRHLLDGAPPEPTEFAVLASYLGRLQQELSLLTASMTQSGTPATSAVDASWVETLGWFHGWAFPLTLSSQLE</sequence>
<protein>
    <submittedName>
        <fullName evidence="1">Uncharacterized protein</fullName>
    </submittedName>
</protein>
<gene>
    <name evidence="1" type="ORF">F1C12_17960</name>
</gene>
<evidence type="ECO:0000313" key="1">
    <source>
        <dbReference type="EMBL" id="QNE36815.1"/>
    </source>
</evidence>
<dbReference type="AlphaFoldDB" id="A0A7G6YEA0"/>
<dbReference type="EMBL" id="CP043641">
    <property type="protein sequence ID" value="QNE36815.1"/>
    <property type="molecule type" value="Genomic_DNA"/>
</dbReference>
<dbReference type="KEGG" id="lse:F1C12_17960"/>
<name>A0A7G6YEA0_9MICO</name>
<reference evidence="2" key="1">
    <citation type="submission" date="2019-09" db="EMBL/GenBank/DDBJ databases">
        <title>Antimicrobial potential of Antarctic Bacteria.</title>
        <authorList>
            <person name="Benaud N."/>
            <person name="Edwards R.J."/>
            <person name="Ferrari B.C."/>
        </authorList>
    </citation>
    <scope>NUCLEOTIDE SEQUENCE [LARGE SCALE GENOMIC DNA]</scope>
    <source>
        <strain evidence="2">INR9</strain>
    </source>
</reference>
<accession>A0A7G6YEA0</accession>
<dbReference type="Proteomes" id="UP000515511">
    <property type="component" value="Chromosome"/>
</dbReference>
<dbReference type="RefSeq" id="WP_185276252.1">
    <property type="nucleotide sequence ID" value="NZ_CP043641.1"/>
</dbReference>